<evidence type="ECO:0000313" key="2">
    <source>
        <dbReference type="Proteomes" id="UP000709466"/>
    </source>
</evidence>
<keyword evidence="2" id="KW-1185">Reference proteome</keyword>
<name>A0ABX0W2F8_9RHOB</name>
<protein>
    <submittedName>
        <fullName evidence="1">Uncharacterized protein</fullName>
    </submittedName>
</protein>
<dbReference type="InterPro" id="IPR046705">
    <property type="entry name" value="DUF6778"/>
</dbReference>
<organism evidence="1 2">
    <name type="scientific">Marivivens donghaensis</name>
    <dbReference type="NCBI Taxonomy" id="1699413"/>
    <lineage>
        <taxon>Bacteria</taxon>
        <taxon>Pseudomonadati</taxon>
        <taxon>Pseudomonadota</taxon>
        <taxon>Alphaproteobacteria</taxon>
        <taxon>Rhodobacterales</taxon>
        <taxon>Paracoccaceae</taxon>
        <taxon>Marivivens group</taxon>
        <taxon>Marivivens</taxon>
    </lineage>
</organism>
<accession>A0ABX0W2F8</accession>
<dbReference type="EMBL" id="JAATOP010000007">
    <property type="protein sequence ID" value="NIY73107.1"/>
    <property type="molecule type" value="Genomic_DNA"/>
</dbReference>
<dbReference type="Proteomes" id="UP000709466">
    <property type="component" value="Unassembled WGS sequence"/>
</dbReference>
<comment type="caution">
    <text evidence="1">The sequence shown here is derived from an EMBL/GenBank/DDBJ whole genome shotgun (WGS) entry which is preliminary data.</text>
</comment>
<sequence length="134" mass="15019">MSEANSIKPRADIVWRGDIGLDRHNQIKRLVEEAAARGVETSEGELPVIAEIELEKFHGLTQYTRYRFNGDYDIHFSLTLRDALSGEVLEGPRQVEFSIDSPGPRAVTAAEARGYTERMFVLDNLSPMIAAELN</sequence>
<evidence type="ECO:0000313" key="1">
    <source>
        <dbReference type="EMBL" id="NIY73107.1"/>
    </source>
</evidence>
<proteinExistence type="predicted"/>
<dbReference type="Pfam" id="PF20569">
    <property type="entry name" value="DUF6778"/>
    <property type="match status" value="1"/>
</dbReference>
<reference evidence="1 2" key="1">
    <citation type="submission" date="2020-03" db="EMBL/GenBank/DDBJ databases">
        <title>Bacterial isolates of synthetic phycosphere.</title>
        <authorList>
            <person name="Fu H."/>
            <person name="Moran M.A."/>
        </authorList>
    </citation>
    <scope>NUCLEOTIDE SEQUENCE [LARGE SCALE GENOMIC DNA]</scope>
    <source>
        <strain evidence="1 2">HF1</strain>
    </source>
</reference>
<gene>
    <name evidence="1" type="ORF">HCZ30_11770</name>
</gene>